<reference evidence="1" key="1">
    <citation type="submission" date="2020-04" db="EMBL/GenBank/DDBJ databases">
        <title>Hybrid Assembly of Korean Phytophthora infestans isolates.</title>
        <authorList>
            <person name="Prokchorchik M."/>
            <person name="Lee Y."/>
            <person name="Seo J."/>
            <person name="Cho J.-H."/>
            <person name="Park Y.-E."/>
            <person name="Jang D.-C."/>
            <person name="Im J.-S."/>
            <person name="Choi J.-G."/>
            <person name="Park H.-J."/>
            <person name="Lee G.-B."/>
            <person name="Lee Y.-G."/>
            <person name="Hong S.-Y."/>
            <person name="Cho K."/>
            <person name="Sohn K.H."/>
        </authorList>
    </citation>
    <scope>NUCLEOTIDE SEQUENCE</scope>
    <source>
        <strain evidence="1">KR_1_A1</strain>
        <strain evidence="2">KR_2_A2</strain>
    </source>
</reference>
<protein>
    <submittedName>
        <fullName evidence="1">Uncharacterized protein</fullName>
    </submittedName>
</protein>
<keyword evidence="3" id="KW-1185">Reference proteome</keyword>
<evidence type="ECO:0000313" key="2">
    <source>
        <dbReference type="EMBL" id="KAF4140903.1"/>
    </source>
</evidence>
<evidence type="ECO:0000313" key="3">
    <source>
        <dbReference type="Proteomes" id="UP000602510"/>
    </source>
</evidence>
<evidence type="ECO:0000313" key="1">
    <source>
        <dbReference type="EMBL" id="KAF4031713.1"/>
    </source>
</evidence>
<dbReference type="EMBL" id="WSZM01000551">
    <property type="protein sequence ID" value="KAF4031713.1"/>
    <property type="molecule type" value="Genomic_DNA"/>
</dbReference>
<dbReference type="Proteomes" id="UP000704712">
    <property type="component" value="Unassembled WGS sequence"/>
</dbReference>
<dbReference type="Proteomes" id="UP000602510">
    <property type="component" value="Unassembled WGS sequence"/>
</dbReference>
<dbReference type="EMBL" id="JAACNO010001405">
    <property type="protein sequence ID" value="KAF4140903.1"/>
    <property type="molecule type" value="Genomic_DNA"/>
</dbReference>
<proteinExistence type="predicted"/>
<organism evidence="1 3">
    <name type="scientific">Phytophthora infestans</name>
    <name type="common">Potato late blight agent</name>
    <name type="synonym">Botrytis infestans</name>
    <dbReference type="NCBI Taxonomy" id="4787"/>
    <lineage>
        <taxon>Eukaryota</taxon>
        <taxon>Sar</taxon>
        <taxon>Stramenopiles</taxon>
        <taxon>Oomycota</taxon>
        <taxon>Peronosporomycetes</taxon>
        <taxon>Peronosporales</taxon>
        <taxon>Peronosporaceae</taxon>
        <taxon>Phytophthora</taxon>
    </lineage>
</organism>
<dbReference type="AlphaFoldDB" id="A0A833W6G4"/>
<gene>
    <name evidence="1" type="ORF">GN244_ATG16437</name>
    <name evidence="2" type="ORF">GN958_ATG09751</name>
</gene>
<sequence length="89" mass="9417">MAPATAAWTPPDDDVMREWIEQHCATPSKTGPSDRWASLGRRSCSARMGMVLLSAAPDLDSGDRVRTILVGTACRAGVLIVAEVDCASS</sequence>
<name>A0A833W6G4_PHYIN</name>
<comment type="caution">
    <text evidence="1">The sequence shown here is derived from an EMBL/GenBank/DDBJ whole genome shotgun (WGS) entry which is preliminary data.</text>
</comment>
<accession>A0A833W6G4</accession>